<accession>A0A095B226</accession>
<evidence type="ECO:0000313" key="1">
    <source>
        <dbReference type="EMBL" id="KGB23033.1"/>
    </source>
</evidence>
<name>A0A095B226_9PROT</name>
<reference evidence="1 2" key="1">
    <citation type="submission" date="2014-06" db="EMBL/GenBank/DDBJ databases">
        <title>Functional and comparative genomic analyses of the Drosophila gut microbiota identify candidate symbiosis factors.</title>
        <authorList>
            <person name="Newell P.D."/>
            <person name="Chaston J.M."/>
            <person name="Douglas A.E."/>
        </authorList>
    </citation>
    <scope>NUCLEOTIDE SEQUENCE [LARGE SCALE GENOMIC DNA]</scope>
    <source>
        <strain evidence="1 2">DmCS_006</strain>
    </source>
</reference>
<dbReference type="EMBL" id="JOKM01000071">
    <property type="protein sequence ID" value="KGB23033.1"/>
    <property type="molecule type" value="Genomic_DNA"/>
</dbReference>
<sequence>MPFPQPPAWGQMSGVLEAAPATDYGGGGRIVWRGRNV</sequence>
<dbReference type="STRING" id="104102.AtDm6_1902"/>
<dbReference type="AlphaFoldDB" id="A0A095B226"/>
<keyword evidence="2" id="KW-1185">Reference proteome</keyword>
<gene>
    <name evidence="1" type="ORF">AtDm6_1902</name>
</gene>
<evidence type="ECO:0000313" key="2">
    <source>
        <dbReference type="Proteomes" id="UP000029448"/>
    </source>
</evidence>
<protein>
    <submittedName>
        <fullName evidence="1">Uncharacterized protein</fullName>
    </submittedName>
</protein>
<organism evidence="1 2">
    <name type="scientific">Acetobacter tropicalis</name>
    <dbReference type="NCBI Taxonomy" id="104102"/>
    <lineage>
        <taxon>Bacteria</taxon>
        <taxon>Pseudomonadati</taxon>
        <taxon>Pseudomonadota</taxon>
        <taxon>Alphaproteobacteria</taxon>
        <taxon>Acetobacterales</taxon>
        <taxon>Acetobacteraceae</taxon>
        <taxon>Acetobacter</taxon>
    </lineage>
</organism>
<proteinExistence type="predicted"/>
<dbReference type="Proteomes" id="UP000029448">
    <property type="component" value="Unassembled WGS sequence"/>
</dbReference>
<comment type="caution">
    <text evidence="1">The sequence shown here is derived from an EMBL/GenBank/DDBJ whole genome shotgun (WGS) entry which is preliminary data.</text>
</comment>
<dbReference type="PATRIC" id="fig|104102.7.peg.1882"/>